<evidence type="ECO:0000256" key="15">
    <source>
        <dbReference type="RuleBase" id="RU004335"/>
    </source>
</evidence>
<evidence type="ECO:0000256" key="14">
    <source>
        <dbReference type="ARBA" id="ARBA00023295"/>
    </source>
</evidence>
<comment type="caution">
    <text evidence="21">The sequence shown here is derived from an EMBL/GenBank/DDBJ whole genome shotgun (WGS) entry which is preliminary data.</text>
</comment>
<dbReference type="FunFam" id="1.20.58.1040:FF:000002">
    <property type="entry name" value="Glucan endo-1,3-beta-glucosidase 8"/>
    <property type="match status" value="1"/>
</dbReference>
<feature type="chain" id="PRO_5043587542" description="glucan endo-1,3-beta-D-glucosidase" evidence="19">
    <location>
        <begin position="22"/>
        <end position="505"/>
    </location>
</feature>
<dbReference type="Gene3D" id="3.20.20.80">
    <property type="entry name" value="Glycosidases"/>
    <property type="match status" value="1"/>
</dbReference>
<dbReference type="Pfam" id="PF00332">
    <property type="entry name" value="Glyco_hydro_17"/>
    <property type="match status" value="1"/>
</dbReference>
<dbReference type="SMART" id="SM00768">
    <property type="entry name" value="X8"/>
    <property type="match status" value="1"/>
</dbReference>
<feature type="domain" description="X8" evidence="20">
    <location>
        <begin position="359"/>
        <end position="444"/>
    </location>
</feature>
<evidence type="ECO:0000256" key="7">
    <source>
        <dbReference type="ARBA" id="ARBA00022729"/>
    </source>
</evidence>
<dbReference type="GO" id="GO:0006952">
    <property type="term" value="P:defense response"/>
    <property type="evidence" value="ECO:0007669"/>
    <property type="project" value="UniProtKB-KW"/>
</dbReference>
<dbReference type="GO" id="GO:0098552">
    <property type="term" value="C:side of membrane"/>
    <property type="evidence" value="ECO:0007669"/>
    <property type="project" value="UniProtKB-KW"/>
</dbReference>
<keyword evidence="7 19" id="KW-0732">Signal</keyword>
<evidence type="ECO:0000256" key="13">
    <source>
        <dbReference type="ARBA" id="ARBA00023288"/>
    </source>
</evidence>
<organism evidence="21">
    <name type="scientific">Sesamum radiatum</name>
    <name type="common">Black benniseed</name>
    <dbReference type="NCBI Taxonomy" id="300843"/>
    <lineage>
        <taxon>Eukaryota</taxon>
        <taxon>Viridiplantae</taxon>
        <taxon>Streptophyta</taxon>
        <taxon>Embryophyta</taxon>
        <taxon>Tracheophyta</taxon>
        <taxon>Spermatophyta</taxon>
        <taxon>Magnoliopsida</taxon>
        <taxon>eudicotyledons</taxon>
        <taxon>Gunneridae</taxon>
        <taxon>Pentapetalae</taxon>
        <taxon>asterids</taxon>
        <taxon>lamiids</taxon>
        <taxon>Lamiales</taxon>
        <taxon>Pedaliaceae</taxon>
        <taxon>Sesamum</taxon>
    </lineage>
</organism>
<dbReference type="FunFam" id="3.20.20.80:FF:000008">
    <property type="entry name" value="Glucan endo-1,3-beta-glucosidase 5"/>
    <property type="match status" value="1"/>
</dbReference>
<evidence type="ECO:0000256" key="17">
    <source>
        <dbReference type="SAM" id="MobiDB-lite"/>
    </source>
</evidence>
<protein>
    <recommendedName>
        <fullName evidence="4">glucan endo-1,3-beta-D-glucosidase</fullName>
        <ecNumber evidence="4">3.2.1.39</ecNumber>
    </recommendedName>
</protein>
<sequence length="505" mass="54924">MTPRYTLAIVFLLIFIRYIDGSGFCCNLGTQTTHLLDPNITVQLMKDNGFEKVKLFESDGTYLEALAGSKLQVMVGVPNYLLSTMATKPEAADEYVAKNVTHWRSKDVDIRYVAVGNEPLLKSYGGNFTNYTFPALQNIQGALEKAGLGKTVKATIPFNADIFFSPTGSPSGAIFRPDIQDLMVSIVKYMSEHGCPITVNIYPFIALYYDPNFPIDYGFFDGGVAPLVDGKYTYTNALDANFDTLVVALEKNGYGSLPIIIGEIGWPSDGNANANASLAQRFYQGLVKRVRADVGTPRRSPPDIYMFSLIDEDAKSIAPGPFEPHWGIFNIDGSMKFTLDLGDGKNLTGAKGVKYLEKQWCVVSPDANVNDEKFREAITEACSHADCTALTPGSSCDGLDLKGNASYAFNMYFQTNDQKSGTCEKFQPYSTITKTDPSAGKCKYPIMFQTEYRGSEQGHVQHGQGSGSGSGSESESGTNSSTGKINSGVLGAVMLAMIMVFGYLN</sequence>
<keyword evidence="12" id="KW-0325">Glycoprotein</keyword>
<dbReference type="GO" id="GO:0042973">
    <property type="term" value="F:glucan endo-1,3-beta-D-glucosidase activity"/>
    <property type="evidence" value="ECO:0007669"/>
    <property type="project" value="UniProtKB-EC"/>
</dbReference>
<keyword evidence="14 16" id="KW-0326">Glycosidase</keyword>
<dbReference type="PROSITE" id="PS00587">
    <property type="entry name" value="GLYCOSYL_HYDROL_F17"/>
    <property type="match status" value="1"/>
</dbReference>
<proteinExistence type="inferred from homology"/>
<accession>A0AAW2LCI7</accession>
<evidence type="ECO:0000256" key="3">
    <source>
        <dbReference type="ARBA" id="ARBA00008773"/>
    </source>
</evidence>
<reference evidence="21" key="1">
    <citation type="submission" date="2020-06" db="EMBL/GenBank/DDBJ databases">
        <authorList>
            <person name="Li T."/>
            <person name="Hu X."/>
            <person name="Zhang T."/>
            <person name="Song X."/>
            <person name="Zhang H."/>
            <person name="Dai N."/>
            <person name="Sheng W."/>
            <person name="Hou X."/>
            <person name="Wei L."/>
        </authorList>
    </citation>
    <scope>NUCLEOTIDE SEQUENCE</scope>
    <source>
        <strain evidence="21">G02</strain>
        <tissue evidence="21">Leaf</tissue>
    </source>
</reference>
<dbReference type="InterPro" id="IPR044965">
    <property type="entry name" value="Glyco_hydro_17_plant"/>
</dbReference>
<dbReference type="Gene3D" id="1.20.58.1040">
    <property type="match status" value="1"/>
</dbReference>
<keyword evidence="10 18" id="KW-0472">Membrane</keyword>
<reference evidence="21" key="2">
    <citation type="journal article" date="2024" name="Plant">
        <title>Genomic evolution and insights into agronomic trait innovations of Sesamum species.</title>
        <authorList>
            <person name="Miao H."/>
            <person name="Wang L."/>
            <person name="Qu L."/>
            <person name="Liu H."/>
            <person name="Sun Y."/>
            <person name="Le M."/>
            <person name="Wang Q."/>
            <person name="Wei S."/>
            <person name="Zheng Y."/>
            <person name="Lin W."/>
            <person name="Duan Y."/>
            <person name="Cao H."/>
            <person name="Xiong S."/>
            <person name="Wang X."/>
            <person name="Wei L."/>
            <person name="Li C."/>
            <person name="Ma Q."/>
            <person name="Ju M."/>
            <person name="Zhao R."/>
            <person name="Li G."/>
            <person name="Mu C."/>
            <person name="Tian Q."/>
            <person name="Mei H."/>
            <person name="Zhang T."/>
            <person name="Gao T."/>
            <person name="Zhang H."/>
        </authorList>
    </citation>
    <scope>NUCLEOTIDE SEQUENCE</scope>
    <source>
        <strain evidence="21">G02</strain>
    </source>
</reference>
<feature type="region of interest" description="Disordered" evidence="17">
    <location>
        <begin position="455"/>
        <end position="483"/>
    </location>
</feature>
<dbReference type="AlphaFoldDB" id="A0AAW2LCI7"/>
<evidence type="ECO:0000256" key="11">
    <source>
        <dbReference type="ARBA" id="ARBA00023157"/>
    </source>
</evidence>
<evidence type="ECO:0000256" key="19">
    <source>
        <dbReference type="SAM" id="SignalP"/>
    </source>
</evidence>
<evidence type="ECO:0000256" key="2">
    <source>
        <dbReference type="ARBA" id="ARBA00004609"/>
    </source>
</evidence>
<evidence type="ECO:0000256" key="6">
    <source>
        <dbReference type="ARBA" id="ARBA00022622"/>
    </source>
</evidence>
<dbReference type="SUPFAM" id="SSF51445">
    <property type="entry name" value="(Trans)glycosidases"/>
    <property type="match status" value="1"/>
</dbReference>
<feature type="signal peptide" evidence="19">
    <location>
        <begin position="1"/>
        <end position="21"/>
    </location>
</feature>
<evidence type="ECO:0000313" key="21">
    <source>
        <dbReference type="EMBL" id="KAL0315891.1"/>
    </source>
</evidence>
<dbReference type="EC" id="3.2.1.39" evidence="4"/>
<keyword evidence="13" id="KW-0449">Lipoprotein</keyword>
<dbReference type="InterPro" id="IPR017853">
    <property type="entry name" value="GH"/>
</dbReference>
<feature type="compositionally biased region" description="Low complexity" evidence="17">
    <location>
        <begin position="471"/>
        <end position="483"/>
    </location>
</feature>
<dbReference type="InterPro" id="IPR000490">
    <property type="entry name" value="Glyco_hydro_17"/>
</dbReference>
<comment type="catalytic activity">
    <reaction evidence="1">
        <text>Hydrolysis of (1-&gt;3)-beta-D-glucosidic linkages in (1-&gt;3)-beta-D-glucans.</text>
        <dbReference type="EC" id="3.2.1.39"/>
    </reaction>
</comment>
<evidence type="ECO:0000256" key="1">
    <source>
        <dbReference type="ARBA" id="ARBA00000382"/>
    </source>
</evidence>
<evidence type="ECO:0000256" key="4">
    <source>
        <dbReference type="ARBA" id="ARBA00012780"/>
    </source>
</evidence>
<evidence type="ECO:0000259" key="20">
    <source>
        <dbReference type="SMART" id="SM00768"/>
    </source>
</evidence>
<keyword evidence="11" id="KW-1015">Disulfide bond</keyword>
<evidence type="ECO:0000256" key="16">
    <source>
        <dbReference type="RuleBase" id="RU004336"/>
    </source>
</evidence>
<dbReference type="EMBL" id="JACGWJ010000025">
    <property type="protein sequence ID" value="KAL0315891.1"/>
    <property type="molecule type" value="Genomic_DNA"/>
</dbReference>
<feature type="transmembrane region" description="Helical" evidence="18">
    <location>
        <begin position="485"/>
        <end position="504"/>
    </location>
</feature>
<keyword evidence="6" id="KW-0336">GPI-anchor</keyword>
<keyword evidence="18" id="KW-0812">Transmembrane</keyword>
<dbReference type="GO" id="GO:0005886">
    <property type="term" value="C:plasma membrane"/>
    <property type="evidence" value="ECO:0007669"/>
    <property type="project" value="UniProtKB-SubCell"/>
</dbReference>
<comment type="subcellular location">
    <subcellularLocation>
        <location evidence="2">Cell membrane</location>
        <topology evidence="2">Lipid-anchor</topology>
        <topology evidence="2">GPI-anchor</topology>
    </subcellularLocation>
</comment>
<gene>
    <name evidence="21" type="ORF">Sradi_5467300</name>
</gene>
<dbReference type="GO" id="GO:0005975">
    <property type="term" value="P:carbohydrate metabolic process"/>
    <property type="evidence" value="ECO:0007669"/>
    <property type="project" value="InterPro"/>
</dbReference>
<comment type="similarity">
    <text evidence="3 15">Belongs to the glycosyl hydrolase 17 family.</text>
</comment>
<evidence type="ECO:0000256" key="18">
    <source>
        <dbReference type="SAM" id="Phobius"/>
    </source>
</evidence>
<dbReference type="Pfam" id="PF07983">
    <property type="entry name" value="X8"/>
    <property type="match status" value="1"/>
</dbReference>
<evidence type="ECO:0000256" key="5">
    <source>
        <dbReference type="ARBA" id="ARBA00022475"/>
    </source>
</evidence>
<evidence type="ECO:0000256" key="8">
    <source>
        <dbReference type="ARBA" id="ARBA00022801"/>
    </source>
</evidence>
<dbReference type="PANTHER" id="PTHR32227">
    <property type="entry name" value="GLUCAN ENDO-1,3-BETA-GLUCOSIDASE BG1-RELATED-RELATED"/>
    <property type="match status" value="1"/>
</dbReference>
<keyword evidence="9" id="KW-0611">Plant defense</keyword>
<evidence type="ECO:0000256" key="12">
    <source>
        <dbReference type="ARBA" id="ARBA00023180"/>
    </source>
</evidence>
<evidence type="ECO:0000256" key="10">
    <source>
        <dbReference type="ARBA" id="ARBA00023136"/>
    </source>
</evidence>
<dbReference type="InterPro" id="IPR012946">
    <property type="entry name" value="X8"/>
</dbReference>
<name>A0AAW2LCI7_SESRA</name>
<keyword evidence="8 16" id="KW-0378">Hydrolase</keyword>
<keyword evidence="5" id="KW-1003">Cell membrane</keyword>
<evidence type="ECO:0000256" key="9">
    <source>
        <dbReference type="ARBA" id="ARBA00022821"/>
    </source>
</evidence>
<keyword evidence="18" id="KW-1133">Transmembrane helix</keyword>